<name>D1PQ98_9FIRM</name>
<dbReference type="GO" id="GO:0003677">
    <property type="term" value="F:DNA binding"/>
    <property type="evidence" value="ECO:0007669"/>
    <property type="project" value="UniProtKB-KW"/>
</dbReference>
<dbReference type="HOGENOM" id="CLU_021095_0_1_9"/>
<dbReference type="EMBL" id="ACBY02000033">
    <property type="protein sequence ID" value="EFB75151.1"/>
    <property type="molecule type" value="Genomic_DNA"/>
</dbReference>
<dbReference type="Pfam" id="PF01420">
    <property type="entry name" value="Methylase_S"/>
    <property type="match status" value="1"/>
</dbReference>
<evidence type="ECO:0000256" key="2">
    <source>
        <dbReference type="ARBA" id="ARBA00022747"/>
    </source>
</evidence>
<evidence type="ECO:0000256" key="1">
    <source>
        <dbReference type="ARBA" id="ARBA00010923"/>
    </source>
</evidence>
<sequence length="283" mass="33290">MFNLMMQLPHYAKLFYLMSDGVHIEKLLFKTNDWLERKLAMPPIGEQKRIAAILTSQDKFIDLKEKRLAEKQRQKKYLVQQLITGKKRLPGFQGEWQLQPLRSVLKERKSYSPKGLEYPHVTLSTEGIFPKSERYDRDHLVKNEDKEYKITHLGDICYNPANLKFGVICENTFGDAIFSPIYVTFEVSDKVCKEYLANYLMRWDFINAVRKYEEGTVYERMAVKPEDFLKYVIRLPSLDEQNAIAKVLSTADREIDLLRQDIEQEKQKKKALMQLLLTGIVRV</sequence>
<dbReference type="Gene3D" id="3.90.220.20">
    <property type="entry name" value="DNA methylase specificity domains"/>
    <property type="match status" value="2"/>
</dbReference>
<dbReference type="PANTHER" id="PTHR30408">
    <property type="entry name" value="TYPE-1 RESTRICTION ENZYME ECOKI SPECIFICITY PROTEIN"/>
    <property type="match status" value="1"/>
</dbReference>
<dbReference type="STRING" id="411471.SUBVAR_06566"/>
<dbReference type="InterPro" id="IPR000055">
    <property type="entry name" value="Restrct_endonuc_typeI_TRD"/>
</dbReference>
<feature type="domain" description="Type I restriction modification DNA specificity" evidence="5">
    <location>
        <begin position="182"/>
        <end position="264"/>
    </location>
</feature>
<gene>
    <name evidence="6" type="ORF">SUBVAR_06566</name>
</gene>
<dbReference type="SUPFAM" id="SSF116734">
    <property type="entry name" value="DNA methylase specificity domain"/>
    <property type="match status" value="2"/>
</dbReference>
<keyword evidence="3" id="KW-0238">DNA-binding</keyword>
<keyword evidence="2" id="KW-0680">Restriction system</keyword>
<comment type="similarity">
    <text evidence="1">Belongs to the type-I restriction system S methylase family.</text>
</comment>
<dbReference type="AlphaFoldDB" id="D1PQ98"/>
<keyword evidence="7" id="KW-1185">Reference proteome</keyword>
<dbReference type="GO" id="GO:0009307">
    <property type="term" value="P:DNA restriction-modification system"/>
    <property type="evidence" value="ECO:0007669"/>
    <property type="project" value="UniProtKB-KW"/>
</dbReference>
<comment type="caution">
    <text evidence="6">The sequence shown here is derived from an EMBL/GenBank/DDBJ whole genome shotgun (WGS) entry which is preliminary data.</text>
</comment>
<protein>
    <recommendedName>
        <fullName evidence="5">Type I restriction modification DNA specificity domain-containing protein</fullName>
    </recommendedName>
</protein>
<accession>D1PQ98</accession>
<evidence type="ECO:0000256" key="3">
    <source>
        <dbReference type="ARBA" id="ARBA00023125"/>
    </source>
</evidence>
<reference evidence="6" key="1">
    <citation type="submission" date="2009-12" db="EMBL/GenBank/DDBJ databases">
        <authorList>
            <person name="Weinstock G."/>
            <person name="Sodergren E."/>
            <person name="Clifton S."/>
            <person name="Fulton L."/>
            <person name="Fulton B."/>
            <person name="Courtney L."/>
            <person name="Fronick C."/>
            <person name="Harrison M."/>
            <person name="Strong C."/>
            <person name="Farmer C."/>
            <person name="Delahaunty K."/>
            <person name="Markovic C."/>
            <person name="Hall O."/>
            <person name="Minx P."/>
            <person name="Tomlinson C."/>
            <person name="Mitreva M."/>
            <person name="Nelson J."/>
            <person name="Hou S."/>
            <person name="Wollam A."/>
            <person name="Pepin K.H."/>
            <person name="Johnson M."/>
            <person name="Bhonagiri V."/>
            <person name="Nash W.E."/>
            <person name="Warren W."/>
            <person name="Chinwalla A."/>
            <person name="Mardis E.R."/>
            <person name="Wilson R.K."/>
        </authorList>
    </citation>
    <scope>NUCLEOTIDE SEQUENCE [LARGE SCALE GENOMIC DNA]</scope>
    <source>
        <strain evidence="6">DSM 15176</strain>
    </source>
</reference>
<feature type="coiled-coil region" evidence="4">
    <location>
        <begin position="248"/>
        <end position="275"/>
    </location>
</feature>
<keyword evidence="4" id="KW-0175">Coiled coil</keyword>
<organism evidence="6 7">
    <name type="scientific">Subdoligranulum variabile DSM 15176</name>
    <dbReference type="NCBI Taxonomy" id="411471"/>
    <lineage>
        <taxon>Bacteria</taxon>
        <taxon>Bacillati</taxon>
        <taxon>Bacillota</taxon>
        <taxon>Clostridia</taxon>
        <taxon>Eubacteriales</taxon>
        <taxon>Oscillospiraceae</taxon>
        <taxon>Subdoligranulum</taxon>
    </lineage>
</organism>
<evidence type="ECO:0000259" key="5">
    <source>
        <dbReference type="Pfam" id="PF01420"/>
    </source>
</evidence>
<dbReference type="InterPro" id="IPR052021">
    <property type="entry name" value="Type-I_RS_S_subunit"/>
</dbReference>
<evidence type="ECO:0000256" key="4">
    <source>
        <dbReference type="SAM" id="Coils"/>
    </source>
</evidence>
<dbReference type="Proteomes" id="UP000003438">
    <property type="component" value="Unassembled WGS sequence"/>
</dbReference>
<proteinExistence type="inferred from homology"/>
<evidence type="ECO:0000313" key="6">
    <source>
        <dbReference type="EMBL" id="EFB75151.1"/>
    </source>
</evidence>
<dbReference type="eggNOG" id="COG0732">
    <property type="taxonomic scope" value="Bacteria"/>
</dbReference>
<dbReference type="PANTHER" id="PTHR30408:SF12">
    <property type="entry name" value="TYPE I RESTRICTION ENZYME MJAVIII SPECIFICITY SUBUNIT"/>
    <property type="match status" value="1"/>
</dbReference>
<dbReference type="InterPro" id="IPR044946">
    <property type="entry name" value="Restrct_endonuc_typeI_TRD_sf"/>
</dbReference>
<evidence type="ECO:0000313" key="7">
    <source>
        <dbReference type="Proteomes" id="UP000003438"/>
    </source>
</evidence>